<comment type="caution">
    <text evidence="2">The sequence shown here is derived from an EMBL/GenBank/DDBJ whole genome shotgun (WGS) entry which is preliminary data.</text>
</comment>
<gene>
    <name evidence="2" type="ORF">PHISCL_00445</name>
</gene>
<keyword evidence="3" id="KW-1185">Reference proteome</keyword>
<feature type="compositionally biased region" description="Low complexity" evidence="1">
    <location>
        <begin position="19"/>
        <end position="35"/>
    </location>
</feature>
<evidence type="ECO:0000256" key="1">
    <source>
        <dbReference type="SAM" id="MobiDB-lite"/>
    </source>
</evidence>
<evidence type="ECO:0000313" key="3">
    <source>
        <dbReference type="Proteomes" id="UP000266188"/>
    </source>
</evidence>
<dbReference type="Proteomes" id="UP000266188">
    <property type="component" value="Unassembled WGS sequence"/>
</dbReference>
<feature type="compositionally biased region" description="Basic and acidic residues" evidence="1">
    <location>
        <begin position="84"/>
        <end position="99"/>
    </location>
</feature>
<reference evidence="3" key="1">
    <citation type="submission" date="2017-02" db="EMBL/GenBank/DDBJ databases">
        <authorList>
            <person name="Tafer H."/>
            <person name="Lopandic K."/>
        </authorList>
    </citation>
    <scope>NUCLEOTIDE SEQUENCE [LARGE SCALE GENOMIC DNA]</scope>
    <source>
        <strain evidence="3">CBS 366.77</strain>
    </source>
</reference>
<feature type="compositionally biased region" description="Basic and acidic residues" evidence="1">
    <location>
        <begin position="1"/>
        <end position="12"/>
    </location>
</feature>
<accession>A0A3A3A686</accession>
<feature type="region of interest" description="Disordered" evidence="1">
    <location>
        <begin position="1"/>
        <end position="112"/>
    </location>
</feature>
<sequence length="179" mass="19518">MAEINDSHETPCRRPASPPSLSSLLASNSANTTAAGAQPKKSLLLSANTSNAMDDMNNMGATNAERHAFPASSTTMSSGSIKTSMREDSRVSNGRDKKINLPSPDEPQLTPGQKLRQSELLAELFHSEKLLNASRKRGRELEADLKAAKRACEEHHATQKELVKQNNKILAKMRNIPNM</sequence>
<dbReference type="EMBL" id="MVGC01000007">
    <property type="protein sequence ID" value="RJE27204.1"/>
    <property type="molecule type" value="Genomic_DNA"/>
</dbReference>
<dbReference type="AlphaFoldDB" id="A0A3A3A686"/>
<name>A0A3A3A686_9EURO</name>
<proteinExistence type="predicted"/>
<feature type="compositionally biased region" description="Polar residues" evidence="1">
    <location>
        <begin position="71"/>
        <end position="83"/>
    </location>
</feature>
<evidence type="ECO:0000313" key="2">
    <source>
        <dbReference type="EMBL" id="RJE27204.1"/>
    </source>
</evidence>
<protein>
    <submittedName>
        <fullName evidence="2">Uncharacterized protein</fullName>
    </submittedName>
</protein>
<organism evidence="2 3">
    <name type="scientific">Aspergillus sclerotialis</name>
    <dbReference type="NCBI Taxonomy" id="2070753"/>
    <lineage>
        <taxon>Eukaryota</taxon>
        <taxon>Fungi</taxon>
        <taxon>Dikarya</taxon>
        <taxon>Ascomycota</taxon>
        <taxon>Pezizomycotina</taxon>
        <taxon>Eurotiomycetes</taxon>
        <taxon>Eurotiomycetidae</taxon>
        <taxon>Eurotiales</taxon>
        <taxon>Aspergillaceae</taxon>
        <taxon>Aspergillus</taxon>
        <taxon>Aspergillus subgen. Polypaecilum</taxon>
    </lineage>
</organism>